<evidence type="ECO:0000313" key="1">
    <source>
        <dbReference type="EMBL" id="GAI02660.1"/>
    </source>
</evidence>
<accession>X1LJV7</accession>
<sequence>EDYHDSYHNTKRDLMRHCRTRLSQPLVEKNKKRACLVQLSPPTATATLFATIIFEKDSYVSVNYKAWLMVEARLSFQEQPDKTWLINRIEILELDRQPASWSQIR</sequence>
<evidence type="ECO:0008006" key="2">
    <source>
        <dbReference type="Google" id="ProtNLM"/>
    </source>
</evidence>
<gene>
    <name evidence="1" type="ORF">S06H3_22769</name>
</gene>
<proteinExistence type="predicted"/>
<name>X1LJV7_9ZZZZ</name>
<protein>
    <recommendedName>
        <fullName evidence="2">Tim44-like domain-containing protein</fullName>
    </recommendedName>
</protein>
<organism evidence="1">
    <name type="scientific">marine sediment metagenome</name>
    <dbReference type="NCBI Taxonomy" id="412755"/>
    <lineage>
        <taxon>unclassified sequences</taxon>
        <taxon>metagenomes</taxon>
        <taxon>ecological metagenomes</taxon>
    </lineage>
</organism>
<feature type="non-terminal residue" evidence="1">
    <location>
        <position position="1"/>
    </location>
</feature>
<dbReference type="EMBL" id="BARV01012236">
    <property type="protein sequence ID" value="GAI02660.1"/>
    <property type="molecule type" value="Genomic_DNA"/>
</dbReference>
<comment type="caution">
    <text evidence="1">The sequence shown here is derived from an EMBL/GenBank/DDBJ whole genome shotgun (WGS) entry which is preliminary data.</text>
</comment>
<dbReference type="AlphaFoldDB" id="X1LJV7"/>
<reference evidence="1" key="1">
    <citation type="journal article" date="2014" name="Front. Microbiol.">
        <title>High frequency of phylogenetically diverse reductive dehalogenase-homologous genes in deep subseafloor sedimentary metagenomes.</title>
        <authorList>
            <person name="Kawai M."/>
            <person name="Futagami T."/>
            <person name="Toyoda A."/>
            <person name="Takaki Y."/>
            <person name="Nishi S."/>
            <person name="Hori S."/>
            <person name="Arai W."/>
            <person name="Tsubouchi T."/>
            <person name="Morono Y."/>
            <person name="Uchiyama I."/>
            <person name="Ito T."/>
            <person name="Fujiyama A."/>
            <person name="Inagaki F."/>
            <person name="Takami H."/>
        </authorList>
    </citation>
    <scope>NUCLEOTIDE SEQUENCE</scope>
    <source>
        <strain evidence="1">Expedition CK06-06</strain>
    </source>
</reference>